<feature type="signal peptide" evidence="1">
    <location>
        <begin position="1"/>
        <end position="19"/>
    </location>
</feature>
<organism evidence="2">
    <name type="scientific">uncultured Sulfurovum sp</name>
    <dbReference type="NCBI Taxonomy" id="269237"/>
    <lineage>
        <taxon>Bacteria</taxon>
        <taxon>Pseudomonadati</taxon>
        <taxon>Campylobacterota</taxon>
        <taxon>Epsilonproteobacteria</taxon>
        <taxon>Campylobacterales</taxon>
        <taxon>Sulfurovaceae</taxon>
        <taxon>Sulfurovum</taxon>
        <taxon>environmental samples</taxon>
    </lineage>
</organism>
<dbReference type="Gene3D" id="3.40.1260.10">
    <property type="entry name" value="DsrEFH-like"/>
    <property type="match status" value="1"/>
</dbReference>
<dbReference type="PANTHER" id="PTHR37691">
    <property type="entry name" value="BLR3518 PROTEIN"/>
    <property type="match status" value="1"/>
</dbReference>
<name>A0A6S6U8Z6_9BACT</name>
<dbReference type="PANTHER" id="PTHR37691:SF1">
    <property type="entry name" value="BLR3518 PROTEIN"/>
    <property type="match status" value="1"/>
</dbReference>
<feature type="chain" id="PRO_5027685078" evidence="1">
    <location>
        <begin position="20"/>
        <end position="159"/>
    </location>
</feature>
<evidence type="ECO:0000313" key="2">
    <source>
        <dbReference type="EMBL" id="CAA6824066.1"/>
    </source>
</evidence>
<keyword evidence="1" id="KW-0732">Signal</keyword>
<gene>
    <name evidence="2" type="ORF">HELGO_WM6184</name>
</gene>
<reference evidence="2" key="1">
    <citation type="submission" date="2020-01" db="EMBL/GenBank/DDBJ databases">
        <authorList>
            <person name="Meier V. D."/>
            <person name="Meier V D."/>
        </authorList>
    </citation>
    <scope>NUCLEOTIDE SEQUENCE</scope>
    <source>
        <strain evidence="2">HLG_WM_MAG_05</strain>
    </source>
</reference>
<dbReference type="AlphaFoldDB" id="A0A6S6U8Z6"/>
<dbReference type="Pfam" id="PF02635">
    <property type="entry name" value="DsrE"/>
    <property type="match status" value="1"/>
</dbReference>
<dbReference type="InterPro" id="IPR003787">
    <property type="entry name" value="Sulphur_relay_DsrE/F-like"/>
</dbReference>
<proteinExistence type="predicted"/>
<dbReference type="SUPFAM" id="SSF75169">
    <property type="entry name" value="DsrEFH-like"/>
    <property type="match status" value="1"/>
</dbReference>
<protein>
    <submittedName>
        <fullName evidence="2">Uncharacterized protein</fullName>
    </submittedName>
</protein>
<dbReference type="InterPro" id="IPR027396">
    <property type="entry name" value="DsrEFH-like"/>
</dbReference>
<sequence>MKLKNIVILVLLLNTLSIAQENNTSKTATQKIKKQTVVFDCSSGDKKFVTSRLWLIDITLQEYVDKKIPYEAVLTIHSGCTDIVSTKVPKENKTMEKIGKMLNKISKHENLSIEACQIAVDRFKIKHDDLHPFIKLVPNSITRVISLQNDGYAFIPFSK</sequence>
<dbReference type="EMBL" id="CACVAU010000072">
    <property type="protein sequence ID" value="CAA6824066.1"/>
    <property type="molecule type" value="Genomic_DNA"/>
</dbReference>
<accession>A0A6S6U8Z6</accession>
<evidence type="ECO:0000256" key="1">
    <source>
        <dbReference type="SAM" id="SignalP"/>
    </source>
</evidence>